<accession>A0A8H7IY86</accession>
<reference evidence="2" key="1">
    <citation type="submission" date="2018-12" db="EMBL/GenBank/DDBJ databases">
        <authorList>
            <person name="Syme R.A."/>
            <person name="Farfan-Caceres L."/>
            <person name="Lichtenzveig J."/>
        </authorList>
    </citation>
    <scope>NUCLEOTIDE SEQUENCE</scope>
    <source>
        <strain evidence="2">Al4</strain>
    </source>
</reference>
<evidence type="ECO:0000256" key="1">
    <source>
        <dbReference type="SAM" id="MobiDB-lite"/>
    </source>
</evidence>
<name>A0A8H7IY86_9PLEO</name>
<dbReference type="EMBL" id="RZGK01000018">
    <property type="protein sequence ID" value="KAF9692231.1"/>
    <property type="molecule type" value="Genomic_DNA"/>
</dbReference>
<evidence type="ECO:0000313" key="2">
    <source>
        <dbReference type="EMBL" id="KAF9692231.1"/>
    </source>
</evidence>
<feature type="compositionally biased region" description="Basic residues" evidence="1">
    <location>
        <begin position="365"/>
        <end position="382"/>
    </location>
</feature>
<organism evidence="2 3">
    <name type="scientific">Ascochyta lentis</name>
    <dbReference type="NCBI Taxonomy" id="205686"/>
    <lineage>
        <taxon>Eukaryota</taxon>
        <taxon>Fungi</taxon>
        <taxon>Dikarya</taxon>
        <taxon>Ascomycota</taxon>
        <taxon>Pezizomycotina</taxon>
        <taxon>Dothideomycetes</taxon>
        <taxon>Pleosporomycetidae</taxon>
        <taxon>Pleosporales</taxon>
        <taxon>Pleosporineae</taxon>
        <taxon>Didymellaceae</taxon>
        <taxon>Ascochyta</taxon>
    </lineage>
</organism>
<gene>
    <name evidence="2" type="ORF">EKO04_009605</name>
</gene>
<proteinExistence type="predicted"/>
<dbReference type="Proteomes" id="UP000651452">
    <property type="component" value="Unassembled WGS sequence"/>
</dbReference>
<comment type="caution">
    <text evidence="2">The sequence shown here is derived from an EMBL/GenBank/DDBJ whole genome shotgun (WGS) entry which is preliminary data.</text>
</comment>
<reference evidence="2" key="2">
    <citation type="submission" date="2020-09" db="EMBL/GenBank/DDBJ databases">
        <title>Reference genome assembly for Australian Ascochyta lentis isolate Al4.</title>
        <authorList>
            <person name="Lee R.C."/>
            <person name="Farfan-Caceres L.M."/>
            <person name="Debler J.W."/>
            <person name="Williams A.H."/>
            <person name="Henares B.M."/>
        </authorList>
    </citation>
    <scope>NUCLEOTIDE SEQUENCE</scope>
    <source>
        <strain evidence="2">Al4</strain>
    </source>
</reference>
<dbReference type="OrthoDB" id="191139at2759"/>
<protein>
    <submittedName>
        <fullName evidence="2">Uncharacterized protein</fullName>
    </submittedName>
</protein>
<evidence type="ECO:0000313" key="3">
    <source>
        <dbReference type="Proteomes" id="UP000651452"/>
    </source>
</evidence>
<sequence length="382" mass="41904">MKFFWIIIAVALGAVTTILNDVIPLSSLQALTAGTPSPPTNAGDGYYSDDDGYDDFPTTLLDDDSWGNLRCKGENLAKAMRSSNAEAGKLWSPLLPSAESQWDDFHDLAGWYWHQETSPEEIKVNFLDDRPGSPGLGLGPALDALGLPSMQSEDPNAGIQIIYVAHADYSLSQLPHNDPRYASVNDQAYNAGAAYRATGGYYKFGINTSIGAIFGLDRLAPEKAAEERTPPIGRDGLPALQRYSDVAWLFWAEQAASKNQLKYFVTVAITNEQTQCAIRRALKNVNKEYGPWPGTTFSTDTDEGKVLLGSPNGRAHGYFLAQHKSQLGGNMYISRIQVFHGETEPFIPNMVLHVEQPKPTTVRLGTKKPAKKRGLQRKNAKL</sequence>
<feature type="region of interest" description="Disordered" evidence="1">
    <location>
        <begin position="358"/>
        <end position="382"/>
    </location>
</feature>
<dbReference type="AlphaFoldDB" id="A0A8H7IY86"/>
<keyword evidence="3" id="KW-1185">Reference proteome</keyword>